<evidence type="ECO:0000313" key="8">
    <source>
        <dbReference type="Proteomes" id="UP000245802"/>
    </source>
</evidence>
<dbReference type="PANTHER" id="PTHR38469:SF1">
    <property type="entry name" value="PERIPLASMIC PEPTIDASE SUBFAMILY S1B"/>
    <property type="match status" value="1"/>
</dbReference>
<evidence type="ECO:0000256" key="3">
    <source>
        <dbReference type="ARBA" id="ARBA00022670"/>
    </source>
</evidence>
<dbReference type="GO" id="GO:0070009">
    <property type="term" value="F:serine-type aminopeptidase activity"/>
    <property type="evidence" value="ECO:0007669"/>
    <property type="project" value="UniProtKB-UniRule"/>
</dbReference>
<dbReference type="Gene3D" id="2.40.10.10">
    <property type="entry name" value="Trypsin-like serine proteases"/>
    <property type="match status" value="1"/>
</dbReference>
<feature type="signal peptide" evidence="6">
    <location>
        <begin position="1"/>
        <end position="25"/>
    </location>
</feature>
<comment type="similarity">
    <text evidence="1 6">Belongs to the peptidase S46 family.</text>
</comment>
<dbReference type="EC" id="3.4.14.-" evidence="6"/>
<dbReference type="OrthoDB" id="9805367at2"/>
<proteinExistence type="inferred from homology"/>
<evidence type="ECO:0000256" key="4">
    <source>
        <dbReference type="ARBA" id="ARBA00022729"/>
    </source>
</evidence>
<comment type="function">
    <text evidence="6">Catalyzes the removal of dipeptides from the N-terminus of oligopeptides.</text>
</comment>
<dbReference type="GO" id="GO:0008239">
    <property type="term" value="F:dipeptidyl-peptidase activity"/>
    <property type="evidence" value="ECO:0007669"/>
    <property type="project" value="UniProtKB-UniRule"/>
</dbReference>
<evidence type="ECO:0000256" key="2">
    <source>
        <dbReference type="ARBA" id="ARBA00022438"/>
    </source>
</evidence>
<dbReference type="EMBL" id="CP025958">
    <property type="protein sequence ID" value="AWM40949.1"/>
    <property type="molecule type" value="Genomic_DNA"/>
</dbReference>
<keyword evidence="8" id="KW-1185">Reference proteome</keyword>
<dbReference type="AlphaFoldDB" id="A0A2Z3H2E3"/>
<dbReference type="Pfam" id="PF10459">
    <property type="entry name" value="Peptidase_S46"/>
    <property type="match status" value="1"/>
</dbReference>
<name>A0A2Z3H2E3_9BACT</name>
<organism evidence="7 8">
    <name type="scientific">Gemmata obscuriglobus</name>
    <dbReference type="NCBI Taxonomy" id="114"/>
    <lineage>
        <taxon>Bacteria</taxon>
        <taxon>Pseudomonadati</taxon>
        <taxon>Planctomycetota</taxon>
        <taxon>Planctomycetia</taxon>
        <taxon>Gemmatales</taxon>
        <taxon>Gemmataceae</taxon>
        <taxon>Gemmata</taxon>
    </lineage>
</organism>
<dbReference type="InterPro" id="IPR043504">
    <property type="entry name" value="Peptidase_S1_PA_chymotrypsin"/>
</dbReference>
<feature type="chain" id="PRO_5023155721" description="Dipeptidyl-peptidase" evidence="6">
    <location>
        <begin position="26"/>
        <end position="705"/>
    </location>
</feature>
<evidence type="ECO:0000256" key="6">
    <source>
        <dbReference type="RuleBase" id="RU366067"/>
    </source>
</evidence>
<accession>A0A2Z3H2E3</accession>
<evidence type="ECO:0000313" key="7">
    <source>
        <dbReference type="EMBL" id="AWM40949.1"/>
    </source>
</evidence>
<sequence length="705" mass="78258">MRLRSLALAPAALIGFLMTSDTLQADEGMWLFSKPPLAQLKKYNFTPTDKWLEHVRLSSVRFNSGGSGSFVSPDGLVMTNHHVGAGDLDKVSTPEKNYLRDGFHAKTHAEEIKCKGLELNVLIAITDVTEQVEQAVPAGTAPAEAFKKRTAKIAELEKGAAVPDKNIRADVVTLYAGGQYHLYTFKQYTDIRIVFAPEKQAAFYGGDPDNFEYPRYDLDVCFFRVYENDKPIKCEHYLKWSAAGAKSDELVFVSGHPGRTNRANTVDELKYLRDTGYPYLLNRLNRLEVMLQAWGGRSEQNAQRAEEELFSIQNSRKARIGGLAGLMDPKLMGRKEAEEKRLREFIKLSSDPNIAKVEAAFDAVSKAEKVRTELIKEMTVLENAGGFNSASFGIARTLLRASEELPKPNAERLREFADARLQSLKFQLFSDEPIFEDLETLKLADGLQFLAVTLGPDAELVKKVLNGKSPRERAYELISGTKVRDPEVRKSIFAQIEAAAKGGKAADLAALKDPMIELARLVDGPSRELRKRFENEVDEPKRQAHAALAKAKFKMDGDNVYPDATFTLRLAFGTVKGYKEDGKDVPPFTTFDGLYKRAAEQHNKGPFELPQRWAAKKGNLELATPYNFVCTADIIGGNSGSPVINQNAEVVGLIFDGNIQSLVLDFIFDQETARAVSVDSRGIVEALRKVYDANDLADELTGKKG</sequence>
<evidence type="ECO:0000256" key="1">
    <source>
        <dbReference type="ARBA" id="ARBA00010491"/>
    </source>
</evidence>
<dbReference type="PANTHER" id="PTHR38469">
    <property type="entry name" value="PERIPLASMIC PEPTIDASE SUBFAMILY S1B"/>
    <property type="match status" value="1"/>
</dbReference>
<keyword evidence="2 6" id="KW-0031">Aminopeptidase</keyword>
<keyword evidence="3 6" id="KW-0645">Protease</keyword>
<dbReference type="InterPro" id="IPR019500">
    <property type="entry name" value="Pep_S46"/>
</dbReference>
<dbReference type="GO" id="GO:0043171">
    <property type="term" value="P:peptide catabolic process"/>
    <property type="evidence" value="ECO:0007669"/>
    <property type="project" value="UniProtKB-UniRule"/>
</dbReference>
<dbReference type="SUPFAM" id="SSF50494">
    <property type="entry name" value="Trypsin-like serine proteases"/>
    <property type="match status" value="1"/>
</dbReference>
<keyword evidence="6" id="KW-0720">Serine protease</keyword>
<dbReference type="KEGG" id="gog:C1280_30845"/>
<evidence type="ECO:0000256" key="5">
    <source>
        <dbReference type="ARBA" id="ARBA00022801"/>
    </source>
</evidence>
<protein>
    <recommendedName>
        <fullName evidence="6">Dipeptidyl-peptidase</fullName>
        <ecNumber evidence="6">3.4.14.-</ecNumber>
    </recommendedName>
</protein>
<dbReference type="RefSeq" id="WP_010050829.1">
    <property type="nucleotide sequence ID" value="NZ_CP025958.1"/>
</dbReference>
<gene>
    <name evidence="7" type="ORF">C1280_30845</name>
</gene>
<reference evidence="7 8" key="1">
    <citation type="submission" date="2018-01" db="EMBL/GenBank/DDBJ databases">
        <title>G. obscuriglobus.</title>
        <authorList>
            <person name="Franke J."/>
            <person name="Blomberg W."/>
            <person name="Selmecki A."/>
        </authorList>
    </citation>
    <scope>NUCLEOTIDE SEQUENCE [LARGE SCALE GENOMIC DNA]</scope>
    <source>
        <strain evidence="7 8">DSM 5831</strain>
    </source>
</reference>
<dbReference type="InterPro" id="IPR009003">
    <property type="entry name" value="Peptidase_S1_PA"/>
</dbReference>
<keyword evidence="4 6" id="KW-0732">Signal</keyword>
<keyword evidence="5 6" id="KW-0378">Hydrolase</keyword>
<dbReference type="GO" id="GO:0006508">
    <property type="term" value="P:proteolysis"/>
    <property type="evidence" value="ECO:0007669"/>
    <property type="project" value="UniProtKB-KW"/>
</dbReference>
<dbReference type="Proteomes" id="UP000245802">
    <property type="component" value="Chromosome"/>
</dbReference>